<comment type="caution">
    <text evidence="1">The sequence shown here is derived from an EMBL/GenBank/DDBJ whole genome shotgun (WGS) entry which is preliminary data.</text>
</comment>
<dbReference type="EMBL" id="VFNX01000002">
    <property type="protein sequence ID" value="TQK86838.1"/>
    <property type="molecule type" value="Genomic_DNA"/>
</dbReference>
<accession>A0A542TJ45</accession>
<name>A0A542TJ45_9ACTN</name>
<evidence type="ECO:0000313" key="2">
    <source>
        <dbReference type="Proteomes" id="UP000318103"/>
    </source>
</evidence>
<organism evidence="1 2">
    <name type="scientific">Streptomyces puniciscabiei</name>
    <dbReference type="NCBI Taxonomy" id="164348"/>
    <lineage>
        <taxon>Bacteria</taxon>
        <taxon>Bacillati</taxon>
        <taxon>Actinomycetota</taxon>
        <taxon>Actinomycetes</taxon>
        <taxon>Kitasatosporales</taxon>
        <taxon>Streptomycetaceae</taxon>
        <taxon>Streptomyces</taxon>
    </lineage>
</organism>
<protein>
    <submittedName>
        <fullName evidence="1">Uncharacterized protein</fullName>
    </submittedName>
</protein>
<dbReference type="RefSeq" id="WP_055704629.1">
    <property type="nucleotide sequence ID" value="NZ_JBPJFI010000001.1"/>
</dbReference>
<keyword evidence="2" id="KW-1185">Reference proteome</keyword>
<dbReference type="Proteomes" id="UP000318103">
    <property type="component" value="Unassembled WGS sequence"/>
</dbReference>
<dbReference type="OrthoDB" id="2810795at2"/>
<sequence length="80" mass="8225">MTPFLLRGHQVMHTCVAPFAGHAGYGRRTPLTALTLFTGVLLTLGLGARAHTLPVGAVALWGVAFGRGADADPDALVDAS</sequence>
<dbReference type="AlphaFoldDB" id="A0A542TJ45"/>
<proteinExistence type="predicted"/>
<reference evidence="1 2" key="1">
    <citation type="submission" date="2019-06" db="EMBL/GenBank/DDBJ databases">
        <title>Sequencing the genomes of 1000 actinobacteria strains.</title>
        <authorList>
            <person name="Klenk H.-P."/>
        </authorList>
    </citation>
    <scope>NUCLEOTIDE SEQUENCE [LARGE SCALE GENOMIC DNA]</scope>
    <source>
        <strain evidence="1 2">DSM 41929</strain>
    </source>
</reference>
<gene>
    <name evidence="1" type="ORF">FB563_6992</name>
</gene>
<evidence type="ECO:0000313" key="1">
    <source>
        <dbReference type="EMBL" id="TQK86838.1"/>
    </source>
</evidence>